<evidence type="ECO:0000256" key="1">
    <source>
        <dbReference type="SAM" id="MobiDB-lite"/>
    </source>
</evidence>
<proteinExistence type="predicted"/>
<accession>A0A833SMM1</accession>
<evidence type="ECO:0000313" key="2">
    <source>
        <dbReference type="EMBL" id="KAF4032998.1"/>
    </source>
</evidence>
<feature type="compositionally biased region" description="Acidic residues" evidence="1">
    <location>
        <begin position="151"/>
        <end position="169"/>
    </location>
</feature>
<sequence length="496" mass="56168">MIMDVNSPAKWDFLASWCEELSGQVTAIHNNVIRVLGPRRKREKPFRFDVSDDEQGEEKEDPEEIEKGLWKTREAMELLSLVAKVDARAFHMLMSERCGLRLDDEESEEEEEEFRMMLPGDNDGDIILSNYEESEEGEDEDRQGEDRSIGDEQEDEGDEDDDSDEEGDDVLVLPPDALKRERRQERQSYLLPRFDFVSLTGVPRLPDPKESPTQEWEKLFLAEAPQYQPGEEYKKARARILEMQSKARPRVPSCLEIPVSLEFGNWSQSADQLAEDLKDVGTLLQKMKNRADSLDSMSKQDENCADSAGTFIYRLVELSVTISHRDNVNRLLAQRLCGILGNGVPVGELHLCLRDGSGGSQDQAAYHETLANLFTGMLIRPLTPKQLPCFSDLHIDCEDSALWQFEALCSALTVTQASIRNLCLPGACNERKTPKVRRRFWRSVAQTFFHTNSAAVGPFSSVRALDLSDVELTLEDLAEITAVLEEKEHNAQVSPQ</sequence>
<feature type="region of interest" description="Disordered" evidence="1">
    <location>
        <begin position="102"/>
        <end position="178"/>
    </location>
</feature>
<organism evidence="2 3">
    <name type="scientific">Phytophthora infestans</name>
    <name type="common">Potato late blight agent</name>
    <name type="synonym">Botrytis infestans</name>
    <dbReference type="NCBI Taxonomy" id="4787"/>
    <lineage>
        <taxon>Eukaryota</taxon>
        <taxon>Sar</taxon>
        <taxon>Stramenopiles</taxon>
        <taxon>Oomycota</taxon>
        <taxon>Peronosporomycetes</taxon>
        <taxon>Peronosporales</taxon>
        <taxon>Peronosporaceae</taxon>
        <taxon>Phytophthora</taxon>
    </lineage>
</organism>
<keyword evidence="3" id="KW-1185">Reference proteome</keyword>
<gene>
    <name evidence="2" type="ORF">GN244_ATG15105</name>
</gene>
<evidence type="ECO:0000313" key="3">
    <source>
        <dbReference type="Proteomes" id="UP000602510"/>
    </source>
</evidence>
<feature type="compositionally biased region" description="Acidic residues" evidence="1">
    <location>
        <begin position="132"/>
        <end position="143"/>
    </location>
</feature>
<dbReference type="AlphaFoldDB" id="A0A833SMM1"/>
<name>A0A833SMM1_PHYIN</name>
<comment type="caution">
    <text evidence="2">The sequence shown here is derived from an EMBL/GenBank/DDBJ whole genome shotgun (WGS) entry which is preliminary data.</text>
</comment>
<reference evidence="2" key="1">
    <citation type="submission" date="2020-04" db="EMBL/GenBank/DDBJ databases">
        <title>Hybrid Assembly of Korean Phytophthora infestans isolates.</title>
        <authorList>
            <person name="Prokchorchik M."/>
            <person name="Lee Y."/>
            <person name="Seo J."/>
            <person name="Cho J.-H."/>
            <person name="Park Y.-E."/>
            <person name="Jang D.-C."/>
            <person name="Im J.-S."/>
            <person name="Choi J.-G."/>
            <person name="Park H.-J."/>
            <person name="Lee G.-B."/>
            <person name="Lee Y.-G."/>
            <person name="Hong S.-Y."/>
            <person name="Cho K."/>
            <person name="Sohn K.H."/>
        </authorList>
    </citation>
    <scope>NUCLEOTIDE SEQUENCE</scope>
    <source>
        <strain evidence="2">KR_1_A1</strain>
    </source>
</reference>
<feature type="compositionally biased region" description="Acidic residues" evidence="1">
    <location>
        <begin position="103"/>
        <end position="113"/>
    </location>
</feature>
<dbReference type="EMBL" id="WSZM01000443">
    <property type="protein sequence ID" value="KAF4032998.1"/>
    <property type="molecule type" value="Genomic_DNA"/>
</dbReference>
<dbReference type="Proteomes" id="UP000602510">
    <property type="component" value="Unassembled WGS sequence"/>
</dbReference>
<protein>
    <submittedName>
        <fullName evidence="2">Uncharacterized protein</fullName>
    </submittedName>
</protein>